<proteinExistence type="predicted"/>
<gene>
    <name evidence="2" type="ORF">C8Q69DRAFT_509427</name>
</gene>
<dbReference type="Proteomes" id="UP000283841">
    <property type="component" value="Unassembled WGS sequence"/>
</dbReference>
<dbReference type="AlphaFoldDB" id="A0A443HM12"/>
<protein>
    <submittedName>
        <fullName evidence="2">Uncharacterized protein</fullName>
    </submittedName>
</protein>
<keyword evidence="3" id="KW-1185">Reference proteome</keyword>
<name>A0A443HM12_BYSSP</name>
<accession>A0A443HM12</accession>
<reference evidence="2 3" key="1">
    <citation type="journal article" date="2018" name="Front. Microbiol.">
        <title>Genomic and genetic insights into a cosmopolitan fungus, Paecilomyces variotii (Eurotiales).</title>
        <authorList>
            <person name="Urquhart A.S."/>
            <person name="Mondo S.J."/>
            <person name="Makela M.R."/>
            <person name="Hane J.K."/>
            <person name="Wiebenga A."/>
            <person name="He G."/>
            <person name="Mihaltcheva S."/>
            <person name="Pangilinan J."/>
            <person name="Lipzen A."/>
            <person name="Barry K."/>
            <person name="de Vries R.P."/>
            <person name="Grigoriev I.V."/>
            <person name="Idnurm A."/>
        </authorList>
    </citation>
    <scope>NUCLEOTIDE SEQUENCE [LARGE SCALE GENOMIC DNA]</scope>
    <source>
        <strain evidence="2 3">CBS 101075</strain>
    </source>
</reference>
<dbReference type="EMBL" id="RCNU01000011">
    <property type="protein sequence ID" value="RWQ92841.1"/>
    <property type="molecule type" value="Genomic_DNA"/>
</dbReference>
<evidence type="ECO:0000313" key="2">
    <source>
        <dbReference type="EMBL" id="RWQ92841.1"/>
    </source>
</evidence>
<dbReference type="VEuPathDB" id="FungiDB:C8Q69DRAFT_509427"/>
<evidence type="ECO:0000313" key="3">
    <source>
        <dbReference type="Proteomes" id="UP000283841"/>
    </source>
</evidence>
<evidence type="ECO:0000256" key="1">
    <source>
        <dbReference type="SAM" id="MobiDB-lite"/>
    </source>
</evidence>
<feature type="compositionally biased region" description="Low complexity" evidence="1">
    <location>
        <begin position="38"/>
        <end position="53"/>
    </location>
</feature>
<dbReference type="RefSeq" id="XP_028482486.1">
    <property type="nucleotide sequence ID" value="XM_028633090.1"/>
</dbReference>
<organism evidence="2 3">
    <name type="scientific">Byssochlamys spectabilis</name>
    <name type="common">Paecilomyces variotii</name>
    <dbReference type="NCBI Taxonomy" id="264951"/>
    <lineage>
        <taxon>Eukaryota</taxon>
        <taxon>Fungi</taxon>
        <taxon>Dikarya</taxon>
        <taxon>Ascomycota</taxon>
        <taxon>Pezizomycotina</taxon>
        <taxon>Eurotiomycetes</taxon>
        <taxon>Eurotiomycetidae</taxon>
        <taxon>Eurotiales</taxon>
        <taxon>Thermoascaceae</taxon>
        <taxon>Paecilomyces</taxon>
    </lineage>
</organism>
<comment type="caution">
    <text evidence="2">The sequence shown here is derived from an EMBL/GenBank/DDBJ whole genome shotgun (WGS) entry which is preliminary data.</text>
</comment>
<dbReference type="GeneID" id="39602367"/>
<feature type="region of interest" description="Disordered" evidence="1">
    <location>
        <begin position="38"/>
        <end position="66"/>
    </location>
</feature>
<sequence length="260" mass="29383">MSVVCFPALSRLPSLVTPSLAILLGSAMKNPIIINDAASEPSSSASPSPSTDDSTPRISPEISHNLPDTPHAIRKFLDRPRKLLGSCLRRPNSMTDKLKLMQYRATICKPSPISETKELKKEADLLGALWTYRSIKTSMVSTLKLGWGKGLASNPQNDDTIQNKVHVLKPDEFISKTTLTHSGMKSFRKWLRLEYRTRGDLVKMERLLPLPNVVRKALITHLYGCERNRDTTDIESFLGEPNHYIREEWERKHVAKRKIS</sequence>